<dbReference type="GO" id="GO:0016787">
    <property type="term" value="F:hydrolase activity"/>
    <property type="evidence" value="ECO:0007669"/>
    <property type="project" value="UniProtKB-KW"/>
</dbReference>
<evidence type="ECO:0000313" key="3">
    <source>
        <dbReference type="EMBL" id="UWP59387.1"/>
    </source>
</evidence>
<dbReference type="InterPro" id="IPR036526">
    <property type="entry name" value="C-N_Hydrolase_sf"/>
</dbReference>
<gene>
    <name evidence="3" type="ORF">NQ502_18845</name>
</gene>
<accession>A0ABY5VG91</accession>
<dbReference type="PROSITE" id="PS50263">
    <property type="entry name" value="CN_HYDROLASE"/>
    <property type="match status" value="1"/>
</dbReference>
<dbReference type="PANTHER" id="PTHR23088:SF27">
    <property type="entry name" value="DEAMINATED GLUTATHIONE AMIDASE"/>
    <property type="match status" value="1"/>
</dbReference>
<reference evidence="3" key="1">
    <citation type="journal article" date="2022" name="Cell">
        <title>Design, construction, and in vivo augmentation of a complex gut microbiome.</title>
        <authorList>
            <person name="Cheng A.G."/>
            <person name="Ho P.Y."/>
            <person name="Aranda-Diaz A."/>
            <person name="Jain S."/>
            <person name="Yu F.B."/>
            <person name="Meng X."/>
            <person name="Wang M."/>
            <person name="Iakiviak M."/>
            <person name="Nagashima K."/>
            <person name="Zhao A."/>
            <person name="Murugkar P."/>
            <person name="Patil A."/>
            <person name="Atabakhsh K."/>
            <person name="Weakley A."/>
            <person name="Yan J."/>
            <person name="Brumbaugh A.R."/>
            <person name="Higginbottom S."/>
            <person name="Dimas A."/>
            <person name="Shiver A.L."/>
            <person name="Deutschbauer A."/>
            <person name="Neff N."/>
            <person name="Sonnenburg J.L."/>
            <person name="Huang K.C."/>
            <person name="Fischbach M.A."/>
        </authorList>
    </citation>
    <scope>NUCLEOTIDE SEQUENCE</scope>
    <source>
        <strain evidence="3">DSM 19829</strain>
    </source>
</reference>
<dbReference type="Proteomes" id="UP001060164">
    <property type="component" value="Chromosome"/>
</dbReference>
<dbReference type="Pfam" id="PF00795">
    <property type="entry name" value="CN_hydrolase"/>
    <property type="match status" value="1"/>
</dbReference>
<sequence>MNKIMTLAVVNFRSIAGDSRRNLSRIIEYTETAVTQGAKLIIFPELALTGYSSDGGLQSELAETLPGRSVSEVAELTRKLGVYVVFGMPVRRDNVIYNSLVICGPCGIEAVYDKLHLTAGDAGWAAQGESLPPVIETPYGKVMAATGYDLLYFPEVVRYAKARGVKLLISASALEDKGMGAAWQKILGRHVGLNTLHIATANLTGKVKTRTLPGGSHILSPAEPIEQTYIAAGYTLDDPAAQIPGVHLAAIDLTADTLMPHYPYFEHNYKVGTPDWRPDVYKRMTEEILARKSNTEK</sequence>
<keyword evidence="4" id="KW-1185">Reference proteome</keyword>
<feature type="domain" description="CN hydrolase" evidence="2">
    <location>
        <begin position="5"/>
        <end position="253"/>
    </location>
</feature>
<proteinExistence type="inferred from homology"/>
<comment type="similarity">
    <text evidence="1">Belongs to the carbon-nitrogen hydrolase superfamily. NIT1/NIT2 family.</text>
</comment>
<evidence type="ECO:0000259" key="2">
    <source>
        <dbReference type="PROSITE" id="PS50263"/>
    </source>
</evidence>
<dbReference type="PANTHER" id="PTHR23088">
    <property type="entry name" value="NITRILASE-RELATED"/>
    <property type="match status" value="1"/>
</dbReference>
<protein>
    <submittedName>
        <fullName evidence="3">Carbon-nitrogen hydrolase family protein</fullName>
    </submittedName>
</protein>
<dbReference type="Gene3D" id="3.60.110.10">
    <property type="entry name" value="Carbon-nitrogen hydrolase"/>
    <property type="match status" value="1"/>
</dbReference>
<evidence type="ECO:0000313" key="4">
    <source>
        <dbReference type="Proteomes" id="UP001060164"/>
    </source>
</evidence>
<dbReference type="SUPFAM" id="SSF56317">
    <property type="entry name" value="Carbon-nitrogen hydrolase"/>
    <property type="match status" value="1"/>
</dbReference>
<dbReference type="EMBL" id="CP102290">
    <property type="protein sequence ID" value="UWP59387.1"/>
    <property type="molecule type" value="Genomic_DNA"/>
</dbReference>
<dbReference type="RefSeq" id="WP_028528000.1">
    <property type="nucleotide sequence ID" value="NZ_CABLBR010000006.1"/>
</dbReference>
<organism evidence="3 4">
    <name type="scientific">Ruminococcus gauvreauii</name>
    <dbReference type="NCBI Taxonomy" id="438033"/>
    <lineage>
        <taxon>Bacteria</taxon>
        <taxon>Bacillati</taxon>
        <taxon>Bacillota</taxon>
        <taxon>Clostridia</taxon>
        <taxon>Eubacteriales</taxon>
        <taxon>Oscillospiraceae</taxon>
        <taxon>Ruminococcus</taxon>
    </lineage>
</organism>
<dbReference type="InterPro" id="IPR003010">
    <property type="entry name" value="C-N_Hydrolase"/>
</dbReference>
<name>A0ABY5VG91_9FIRM</name>
<dbReference type="CDD" id="cd07197">
    <property type="entry name" value="nitrilase"/>
    <property type="match status" value="1"/>
</dbReference>
<evidence type="ECO:0000256" key="1">
    <source>
        <dbReference type="ARBA" id="ARBA00010613"/>
    </source>
</evidence>
<keyword evidence="3" id="KW-0378">Hydrolase</keyword>